<reference evidence="9" key="1">
    <citation type="journal article" date="2013" name="Nature">
        <title>Pan genome of the phytoplankton Emiliania underpins its global distribution.</title>
        <authorList>
            <person name="Read B.A."/>
            <person name="Kegel J."/>
            <person name="Klute M.J."/>
            <person name="Kuo A."/>
            <person name="Lefebvre S.C."/>
            <person name="Maumus F."/>
            <person name="Mayer C."/>
            <person name="Miller J."/>
            <person name="Monier A."/>
            <person name="Salamov A."/>
            <person name="Young J."/>
            <person name="Aguilar M."/>
            <person name="Claverie J.M."/>
            <person name="Frickenhaus S."/>
            <person name="Gonzalez K."/>
            <person name="Herman E.K."/>
            <person name="Lin Y.C."/>
            <person name="Napier J."/>
            <person name="Ogata H."/>
            <person name="Sarno A.F."/>
            <person name="Shmutz J."/>
            <person name="Schroeder D."/>
            <person name="de Vargas C."/>
            <person name="Verret F."/>
            <person name="von Dassow P."/>
            <person name="Valentin K."/>
            <person name="Van de Peer Y."/>
            <person name="Wheeler G."/>
            <person name="Dacks J.B."/>
            <person name="Delwiche C.F."/>
            <person name="Dyhrman S.T."/>
            <person name="Glockner G."/>
            <person name="John U."/>
            <person name="Richards T."/>
            <person name="Worden A.Z."/>
            <person name="Zhang X."/>
            <person name="Grigoriev I.V."/>
            <person name="Allen A.E."/>
            <person name="Bidle K."/>
            <person name="Borodovsky M."/>
            <person name="Bowler C."/>
            <person name="Brownlee C."/>
            <person name="Cock J.M."/>
            <person name="Elias M."/>
            <person name="Gladyshev V.N."/>
            <person name="Groth M."/>
            <person name="Guda C."/>
            <person name="Hadaegh A."/>
            <person name="Iglesias-Rodriguez M.D."/>
            <person name="Jenkins J."/>
            <person name="Jones B.M."/>
            <person name="Lawson T."/>
            <person name="Leese F."/>
            <person name="Lindquist E."/>
            <person name="Lobanov A."/>
            <person name="Lomsadze A."/>
            <person name="Malik S.B."/>
            <person name="Marsh M.E."/>
            <person name="Mackinder L."/>
            <person name="Mock T."/>
            <person name="Mueller-Roeber B."/>
            <person name="Pagarete A."/>
            <person name="Parker M."/>
            <person name="Probert I."/>
            <person name="Quesneville H."/>
            <person name="Raines C."/>
            <person name="Rensing S.A."/>
            <person name="Riano-Pachon D.M."/>
            <person name="Richier S."/>
            <person name="Rokitta S."/>
            <person name="Shiraiwa Y."/>
            <person name="Soanes D.M."/>
            <person name="van der Giezen M."/>
            <person name="Wahlund T.M."/>
            <person name="Williams B."/>
            <person name="Wilson W."/>
            <person name="Wolfe G."/>
            <person name="Wurch L.L."/>
        </authorList>
    </citation>
    <scope>NUCLEOTIDE SEQUENCE</scope>
</reference>
<dbReference type="KEGG" id="ehx:EMIHUDRAFT_466725"/>
<dbReference type="RefSeq" id="XP_005791430.1">
    <property type="nucleotide sequence ID" value="XM_005791373.1"/>
</dbReference>
<dbReference type="InterPro" id="IPR004886">
    <property type="entry name" value="Glucanosyltransferase"/>
</dbReference>
<dbReference type="InterPro" id="IPR017853">
    <property type="entry name" value="GH"/>
</dbReference>
<dbReference type="SUPFAM" id="SSF51445">
    <property type="entry name" value="(Trans)glycosidases"/>
    <property type="match status" value="1"/>
</dbReference>
<evidence type="ECO:0000256" key="1">
    <source>
        <dbReference type="ARBA" id="ARBA00007528"/>
    </source>
</evidence>
<dbReference type="GO" id="GO:0042124">
    <property type="term" value="F:1,3-beta-glucanosyltransferase activity"/>
    <property type="evidence" value="ECO:0007669"/>
    <property type="project" value="TreeGrafter"/>
</dbReference>
<evidence type="ECO:0000256" key="3">
    <source>
        <dbReference type="ARBA" id="ARBA00023157"/>
    </source>
</evidence>
<proteinExistence type="inferred from homology"/>
<dbReference type="PaxDb" id="2903-EOD39001"/>
<keyword evidence="5" id="KW-0472">Membrane</keyword>
<keyword evidence="5" id="KW-1133">Transmembrane helix</keyword>
<dbReference type="AlphaFoldDB" id="A0A0D3KTB6"/>
<evidence type="ECO:0000256" key="4">
    <source>
        <dbReference type="ARBA" id="ARBA00023180"/>
    </source>
</evidence>
<keyword evidence="3" id="KW-1015">Disulfide bond</keyword>
<feature type="chain" id="PRO_5044282986" description="Glycoside hydrolase family 2 catalytic domain-containing protein" evidence="6">
    <location>
        <begin position="24"/>
        <end position="595"/>
    </location>
</feature>
<evidence type="ECO:0000313" key="8">
    <source>
        <dbReference type="EnsemblProtists" id="EOD39001"/>
    </source>
</evidence>
<keyword evidence="5" id="KW-0812">Transmembrane</keyword>
<evidence type="ECO:0000256" key="6">
    <source>
        <dbReference type="SAM" id="SignalP"/>
    </source>
</evidence>
<feature type="transmembrane region" description="Helical" evidence="5">
    <location>
        <begin position="556"/>
        <end position="579"/>
    </location>
</feature>
<keyword evidence="2 6" id="KW-0732">Signal</keyword>
<keyword evidence="9" id="KW-1185">Reference proteome</keyword>
<feature type="domain" description="Glycoside hydrolase family 2 catalytic" evidence="7">
    <location>
        <begin position="103"/>
        <end position="162"/>
    </location>
</feature>
<name>A0A0D3KTB6_EMIH1</name>
<evidence type="ECO:0000259" key="7">
    <source>
        <dbReference type="Pfam" id="PF02836"/>
    </source>
</evidence>
<dbReference type="PANTHER" id="PTHR31468">
    <property type="entry name" value="1,3-BETA-GLUCANOSYLTRANSFERASE GAS1"/>
    <property type="match status" value="1"/>
</dbReference>
<protein>
    <recommendedName>
        <fullName evidence="7">Glycoside hydrolase family 2 catalytic domain-containing protein</fullName>
    </recommendedName>
</protein>
<dbReference type="Pfam" id="PF02836">
    <property type="entry name" value="Glyco_hydro_2_C"/>
    <property type="match status" value="1"/>
</dbReference>
<dbReference type="GO" id="GO:0005886">
    <property type="term" value="C:plasma membrane"/>
    <property type="evidence" value="ECO:0007669"/>
    <property type="project" value="TreeGrafter"/>
</dbReference>
<dbReference type="InterPro" id="IPR006103">
    <property type="entry name" value="Glyco_hydro_2_cat"/>
</dbReference>
<sequence>MSTHARLTRSLLSLLVLAGSASAKRVEVRGRQLLLDGQPFEVRGICYSPTPINASVHFAPYGDYFTADFSFIWLRDLRLIKAMGANMLRVYGWLPENDHSDFLDAVEAHGLKLMATFYMGEASESPVETEEQRGKVVRRFAEQVRQYRDHPALIIWSFGNELNGVWNGYLQQLGHNPAAPCAWDERYDDLGGCWIHKGKPPVPGSQCYNTSYCVYSRLFGLINQAAEAAKAEADVLIVSAMADVDALYEKVARAGHLAPSLDAWTAQVYRGNTFGDFFGTMSDATDKPVLLTEYGVDAYHDVCGTQATTPCYNRFGDESGSYVDEAAQADYALKLTREIQSNSSLQEHCGRAKRGSTDEDGYPNCATVGGFLMSWVDEYWKGATAQAKCAPTYDDPDFSVATCDDHAHVTCGNWNASDHDLCGYKLDAAPDGYVNEEWFGITTPTTCGDDINAIAPRDIFWQMRHHWTGAGKEPSLFGSCETTLSEKCAARELPTGLPFLPPPPPPSGGHCSLRGQCVTDHRICGPGDVNSSVTPCCACDSGFAGSTCEQLDARTYLALGAGSVLVGLLVLLAITTVVGKLFRAESAARAATELK</sequence>
<feature type="signal peptide" evidence="6">
    <location>
        <begin position="1"/>
        <end position="23"/>
    </location>
</feature>
<dbReference type="OMA" id="SWVDEYW"/>
<evidence type="ECO:0000313" key="9">
    <source>
        <dbReference type="Proteomes" id="UP000013827"/>
    </source>
</evidence>
<dbReference type="GO" id="GO:0004553">
    <property type="term" value="F:hydrolase activity, hydrolyzing O-glycosyl compounds"/>
    <property type="evidence" value="ECO:0007669"/>
    <property type="project" value="InterPro"/>
</dbReference>
<dbReference type="Gene3D" id="3.20.20.80">
    <property type="entry name" value="Glycosidases"/>
    <property type="match status" value="1"/>
</dbReference>
<evidence type="ECO:0000256" key="2">
    <source>
        <dbReference type="ARBA" id="ARBA00022729"/>
    </source>
</evidence>
<organism evidence="8 9">
    <name type="scientific">Emiliania huxleyi (strain CCMP1516)</name>
    <dbReference type="NCBI Taxonomy" id="280463"/>
    <lineage>
        <taxon>Eukaryota</taxon>
        <taxon>Haptista</taxon>
        <taxon>Haptophyta</taxon>
        <taxon>Prymnesiophyceae</taxon>
        <taxon>Isochrysidales</taxon>
        <taxon>Noelaerhabdaceae</taxon>
        <taxon>Emiliania</taxon>
    </lineage>
</organism>
<accession>A0A0D3KTB6</accession>
<dbReference type="GO" id="GO:0034411">
    <property type="term" value="P:cell wall (1-&gt;3)-beta-D-glucan biosynthetic process"/>
    <property type="evidence" value="ECO:0007669"/>
    <property type="project" value="TreeGrafter"/>
</dbReference>
<reference evidence="8" key="2">
    <citation type="submission" date="2024-10" db="UniProtKB">
        <authorList>
            <consortium name="EnsemblProtists"/>
        </authorList>
    </citation>
    <scope>IDENTIFICATION</scope>
</reference>
<dbReference type="Proteomes" id="UP000013827">
    <property type="component" value="Unassembled WGS sequence"/>
</dbReference>
<dbReference type="GeneID" id="17284272"/>
<comment type="similarity">
    <text evidence="1">Belongs to the glycosyl hydrolase 72 family.</text>
</comment>
<dbReference type="EnsemblProtists" id="EOD39001">
    <property type="protein sequence ID" value="EOD39001"/>
    <property type="gene ID" value="EMIHUDRAFT_466725"/>
</dbReference>
<keyword evidence="4" id="KW-0325">Glycoprotein</keyword>
<dbReference type="PANTHER" id="PTHR31468:SF2">
    <property type="entry name" value="1,3-BETA-GLUCANOSYLTRANSFERASE GAS1"/>
    <property type="match status" value="1"/>
</dbReference>
<dbReference type="HOGENOM" id="CLU_458882_0_0_1"/>
<evidence type="ECO:0000256" key="5">
    <source>
        <dbReference type="SAM" id="Phobius"/>
    </source>
</evidence>